<dbReference type="NCBIfam" id="TIGR01730">
    <property type="entry name" value="RND_mfp"/>
    <property type="match status" value="1"/>
</dbReference>
<dbReference type="PANTHER" id="PTHR30469">
    <property type="entry name" value="MULTIDRUG RESISTANCE PROTEIN MDTA"/>
    <property type="match status" value="1"/>
</dbReference>
<protein>
    <submittedName>
        <fullName evidence="5">MexH family multidrug efflux RND transporter periplasmic adaptor subunit</fullName>
    </submittedName>
</protein>
<dbReference type="GO" id="GO:0015562">
    <property type="term" value="F:efflux transmembrane transporter activity"/>
    <property type="evidence" value="ECO:0007669"/>
    <property type="project" value="TreeGrafter"/>
</dbReference>
<dbReference type="SUPFAM" id="SSF111369">
    <property type="entry name" value="HlyD-like secretion proteins"/>
    <property type="match status" value="1"/>
</dbReference>
<keyword evidence="6" id="KW-1185">Reference proteome</keyword>
<sequence length="367" mass="39342">MKIKAWILSIGLVSSVIAGLGFVKYSQVMAAIAFGESFPEPSASVQSTIVQVSQYRPISKVVGQLQSPKHLVVSNEYAGPITYVGFAPGDYVQAGEVLIEQDVALEKAELSAAQSRLRLAQVTLSRRVSLLKQNRASQGEVDEAEANVAVAQAEVSRLATIISRKTITAPFAGQVGLEQYQTGQLLAANTSLTTLVGQGDKIWVDFSIPQTQIQIATGDTVMIHSAVANSQPISAKVMAREASVNANSRQLRYRAELDNTSNTLSHNQMVTVHVPGPAKQVVLVPVSAITRNHFGEFVYQLQKDAQQNWRAKPIKVELGPRQGEQQIVLSGLTGGEFIAAQGAFKLSEGLLVYTEQANSSTVTAGSL</sequence>
<dbReference type="Gene3D" id="2.40.50.100">
    <property type="match status" value="1"/>
</dbReference>
<dbReference type="GO" id="GO:1990281">
    <property type="term" value="C:efflux pump complex"/>
    <property type="evidence" value="ECO:0007669"/>
    <property type="project" value="TreeGrafter"/>
</dbReference>
<dbReference type="PANTHER" id="PTHR30469:SF11">
    <property type="entry name" value="BLL4320 PROTEIN"/>
    <property type="match status" value="1"/>
</dbReference>
<reference evidence="5" key="1">
    <citation type="submission" date="2023-01" db="EMBL/GenBank/DDBJ databases">
        <title>Complete genome sequence of Planctobacterium marinum strain Dej080120_11.</title>
        <authorList>
            <person name="Ueki S."/>
            <person name="Maruyama F."/>
        </authorList>
    </citation>
    <scope>NUCLEOTIDE SEQUENCE</scope>
    <source>
        <strain evidence="5">Dej080120_11</strain>
    </source>
</reference>
<dbReference type="Proteomes" id="UP001333710">
    <property type="component" value="Chromosome"/>
</dbReference>
<dbReference type="Gene3D" id="1.10.287.470">
    <property type="entry name" value="Helix hairpin bin"/>
    <property type="match status" value="1"/>
</dbReference>
<proteinExistence type="inferred from homology"/>
<dbReference type="Pfam" id="PF25954">
    <property type="entry name" value="Beta-barrel_RND_2"/>
    <property type="match status" value="1"/>
</dbReference>
<feature type="domain" description="Multidrug resistance protein MdtA-like alpha-helical hairpin" evidence="3">
    <location>
        <begin position="107"/>
        <end position="157"/>
    </location>
</feature>
<dbReference type="InterPro" id="IPR058792">
    <property type="entry name" value="Beta-barrel_RND_2"/>
</dbReference>
<name>A0AA48HGC5_9ALTE</name>
<dbReference type="InterPro" id="IPR006143">
    <property type="entry name" value="RND_pump_MFP"/>
</dbReference>
<dbReference type="AlphaFoldDB" id="A0AA48HGC5"/>
<dbReference type="KEGG" id="pmaw:MACH26_03450"/>
<organism evidence="5 6">
    <name type="scientific">Planctobacterium marinum</name>
    <dbReference type="NCBI Taxonomy" id="1631968"/>
    <lineage>
        <taxon>Bacteria</taxon>
        <taxon>Pseudomonadati</taxon>
        <taxon>Pseudomonadota</taxon>
        <taxon>Gammaproteobacteria</taxon>
        <taxon>Alteromonadales</taxon>
        <taxon>Alteromonadaceae</taxon>
        <taxon>Planctobacterium</taxon>
    </lineage>
</organism>
<evidence type="ECO:0000313" key="5">
    <source>
        <dbReference type="EMBL" id="BDX04824.1"/>
    </source>
</evidence>
<feature type="domain" description="CusB-like beta-barrel" evidence="4">
    <location>
        <begin position="201"/>
        <end position="274"/>
    </location>
</feature>
<dbReference type="EMBL" id="AP027272">
    <property type="protein sequence ID" value="BDX04824.1"/>
    <property type="molecule type" value="Genomic_DNA"/>
</dbReference>
<accession>A0AA48HGC5</accession>
<dbReference type="Pfam" id="PF25876">
    <property type="entry name" value="HH_MFP_RND"/>
    <property type="match status" value="1"/>
</dbReference>
<dbReference type="Gene3D" id="2.40.30.170">
    <property type="match status" value="1"/>
</dbReference>
<comment type="similarity">
    <text evidence="1">Belongs to the membrane fusion protein (MFP) (TC 8.A.1) family.</text>
</comment>
<evidence type="ECO:0000259" key="3">
    <source>
        <dbReference type="Pfam" id="PF25876"/>
    </source>
</evidence>
<dbReference type="RefSeq" id="WP_338290673.1">
    <property type="nucleotide sequence ID" value="NZ_AP027272.1"/>
</dbReference>
<evidence type="ECO:0000259" key="4">
    <source>
        <dbReference type="Pfam" id="PF25954"/>
    </source>
</evidence>
<evidence type="ECO:0000256" key="2">
    <source>
        <dbReference type="SAM" id="Coils"/>
    </source>
</evidence>
<evidence type="ECO:0000313" key="6">
    <source>
        <dbReference type="Proteomes" id="UP001333710"/>
    </source>
</evidence>
<evidence type="ECO:0000256" key="1">
    <source>
        <dbReference type="ARBA" id="ARBA00009477"/>
    </source>
</evidence>
<gene>
    <name evidence="5" type="ORF">MACH26_03450</name>
</gene>
<feature type="coiled-coil region" evidence="2">
    <location>
        <begin position="127"/>
        <end position="161"/>
    </location>
</feature>
<keyword evidence="2" id="KW-0175">Coiled coil</keyword>
<dbReference type="Gene3D" id="2.40.420.20">
    <property type="match status" value="1"/>
</dbReference>
<dbReference type="InterPro" id="IPR058624">
    <property type="entry name" value="MdtA-like_HH"/>
</dbReference>